<dbReference type="EMBL" id="JAAMPI010002656">
    <property type="protein sequence ID" value="KAF4610369.1"/>
    <property type="molecule type" value="Genomic_DNA"/>
</dbReference>
<gene>
    <name evidence="2" type="ORF">G7Y89_g15750</name>
</gene>
<organism evidence="2 3">
    <name type="scientific">Cudoniella acicularis</name>
    <dbReference type="NCBI Taxonomy" id="354080"/>
    <lineage>
        <taxon>Eukaryota</taxon>
        <taxon>Fungi</taxon>
        <taxon>Dikarya</taxon>
        <taxon>Ascomycota</taxon>
        <taxon>Pezizomycotina</taxon>
        <taxon>Leotiomycetes</taxon>
        <taxon>Helotiales</taxon>
        <taxon>Tricladiaceae</taxon>
        <taxon>Cudoniella</taxon>
    </lineage>
</organism>
<evidence type="ECO:0000313" key="3">
    <source>
        <dbReference type="Proteomes" id="UP000566819"/>
    </source>
</evidence>
<comment type="caution">
    <text evidence="2">The sequence shown here is derived from an EMBL/GenBank/DDBJ whole genome shotgun (WGS) entry which is preliminary data.</text>
</comment>
<dbReference type="Pfam" id="PF17111">
    <property type="entry name" value="PigL_N"/>
    <property type="match status" value="1"/>
</dbReference>
<protein>
    <recommendedName>
        <fullName evidence="1">Azaphilone pigments biosynthesis cluster protein L N-terminal domain-containing protein</fullName>
    </recommendedName>
</protein>
<feature type="domain" description="Azaphilone pigments biosynthesis cluster protein L N-terminal" evidence="1">
    <location>
        <begin position="4"/>
        <end position="55"/>
    </location>
</feature>
<proteinExistence type="predicted"/>
<evidence type="ECO:0000259" key="1">
    <source>
        <dbReference type="Pfam" id="PF17111"/>
    </source>
</evidence>
<dbReference type="AlphaFoldDB" id="A0A8H4QFV1"/>
<evidence type="ECO:0000313" key="2">
    <source>
        <dbReference type="EMBL" id="KAF4610369.1"/>
    </source>
</evidence>
<dbReference type="OrthoDB" id="3546600at2759"/>
<name>A0A8H4QFV1_9HELO</name>
<sequence>MDDSSNWLKGHLRNLDNRLASLPAQSPQISSEQAAEQERIQEEIDSIKQCLAICAEASVQAGQDRTSIFEDVSLTDDGRQAIVSTIGDLISAKRITARARSM</sequence>
<dbReference type="InterPro" id="IPR031348">
    <property type="entry name" value="PigL_N"/>
</dbReference>
<reference evidence="2 3" key="1">
    <citation type="submission" date="2020-03" db="EMBL/GenBank/DDBJ databases">
        <title>Draft Genome Sequence of Cudoniella acicularis.</title>
        <authorList>
            <person name="Buettner E."/>
            <person name="Kellner H."/>
        </authorList>
    </citation>
    <scope>NUCLEOTIDE SEQUENCE [LARGE SCALE GENOMIC DNA]</scope>
    <source>
        <strain evidence="2 3">DSM 108380</strain>
    </source>
</reference>
<accession>A0A8H4QFV1</accession>
<keyword evidence="3" id="KW-1185">Reference proteome</keyword>
<dbReference type="Proteomes" id="UP000566819">
    <property type="component" value="Unassembled WGS sequence"/>
</dbReference>